<dbReference type="SUPFAM" id="SSF50729">
    <property type="entry name" value="PH domain-like"/>
    <property type="match status" value="1"/>
</dbReference>
<comment type="function">
    <text evidence="3">May be involved in protein sorting and cell wall formation.</text>
</comment>
<protein>
    <recommendedName>
        <fullName evidence="4">Beige protein homolog 1</fullName>
    </recommendedName>
</protein>
<dbReference type="GO" id="GO:0005770">
    <property type="term" value="C:late endosome"/>
    <property type="evidence" value="ECO:0007669"/>
    <property type="project" value="EnsemblFungi"/>
</dbReference>
<dbReference type="Gene3D" id="2.130.10.10">
    <property type="entry name" value="YVTN repeat-like/Quinoprotein amine dehydrogenase"/>
    <property type="match status" value="1"/>
</dbReference>
<dbReference type="InterPro" id="IPR050865">
    <property type="entry name" value="BEACH_Domain"/>
</dbReference>
<sequence>MIHLNADWKMADEMEALVNLLGSVLLLNESDQESNANVNDHISDILLNYESPKNDGGIDSESGRTCELDSYVDSELSSRFELSNTDDTFQLEAIDQWEELFSDHWNSVYYAVSLQLIISLANISLLNKMKLSKIKNLKVKILERLKLGGKQDIDPLVKNRLDELCYQILSVDCEPTDLLKLYSHFNQNSNYDILNSLAAQMSDPLAQNYLQLENNYKISRPAPKSLRCSLQFFLEFNNVTSNRISTIGENIYLEIKEGQFCISNDEFIIALFEEFEFEPAILYSLALTINDNEVSLYVDGNYISTITLLEGSITTVDRIDLGSLICSFKLFRFTIYDDVLTGQSLKILFALGSHFKNSFDRDLSIHGLESALDDAFLEKLSKSISPSGVTVESLSRQTQQLHKQHVLIDLDPSNEYTICTSEGPENSVQIRTIGIEDPAEDLGMGRCYYYKGANLISIFTSINCFRFIFCSLEDCQDMDQLYNFLSHLMILLRSGFLRHWFKKEFGFPLLSHILIMKVIKKLDKSLPIQFLNLFQEYCGWDFSNISNSLIGDEIAYQSLVLNFDLWYHDSSKDEESRAGVEIIRFLFFQISSLLGSSNYRQFNSQKLVSLNVLEKLCYFQHFFSEKHGYPNVFEELKPDLTNVYLVLLKDNLKKSSVQWLLQFSHFEAKSGYFQNTEVAMNAVDQLFTECLSVNDTKAAQVFMESVSPKFLLMVLGEIVSNKGNPRLCLNILFKLLLFSSAVFRNFTKSNGMDLLFDILKDTDMSFYENVICLLYAYSLGSYNTISSLTSFEDFQDNNFVLEMKVVMRDPFYLAVELLEWATINDIRMHNPAALDTLITKFLYRLSLLLKNPQNYAVFDPRVCILFVKLNSLFITLTKPQNSSIYGNSSKLITDIISSNLLHAILTLNTSDFEKYLEAITHSTGSELDKSASELELSANVFEMAFLNNFFVAIFRKLNDLKFPFESQLVKNPFMVSNILLYFNRFKHHILIVKFNTRFYLEILESAVNIVDVLLRNGLNQFENVSKFAAINLITYSVIPLLYPVFNGESSWDAACLVKFCKLLQDHNDALFGKGHGYCEKELVKFILSFLLSQLMDDDHVNTVGNCLRTIISHNWKDLPAIAGSLGVEDGPELNSILMDIALNESKLLKVVRENNLFGDSQRDQAIDYALRRINLGQGINIISEEGLKEKILHCRLFQMDSNYTQREKRHRLFSEDNVALDKRVRIIYRKFYTNFVTDMEQDTVVHNNELFFLTFQHIHTLALQQDTGDACIWELDSVEDFNRMRRRMLPSPRELNDEQFSNSNEEDSKKGEVKPRPRQFRTNSVLSYDIISELETLEMFTNDMKDENRKVLKVLRGKDSIKTVWNCSLVIGLDVREGILIVAQFNVYFISNYYFVNNENKVIKLSEVPESRRDPNINLITGSNNRNNQQNYNHEVHLWLLSDLIFVTKRPFLLRDVAIELLFENGTNCFVSFDSKRYRDAAYSSFEKLPKNKNIDPVLLNILRELNTRSSSIGTKNGISKASLKSKVFKALSSGPRLVDGSEATSQWQKGEISNFYYLIILNTLAGRTFNDLTQYPVFPWVISDYSSEELDLSDPSVYRNLSKPMGAQSKKRELQFIERYEALEALNDENALPFHYGTHYSSAMIVSSYLIRLKPFVNSFLLLQDGNFGHADRLFNSIDRAWSSAAVENTTDVRELTPEFFFLPELFLNMNNYEFGKSQNGNEVNNVVLPPWAKGDPKAFIWKNREALESPYVSEHLHEWIDLIFGFKQRGENAISSVNVFNNLSYPGAVNLDSINDEMERRAVTGIIHNFGQTPLQIFQEPHPPKQCSGVHRINEIIWSNMPERPNSIYPATVRMSTNTGIRYIYWQANPDGSLYWGGYPFLDVMLKISGSFLPVKLVSPCSLQIGSKAYDFIHQSRVTTFTFWRQNEFITGDESGLIKVWNYSNAHSGGKLSLWGTLHGHLAGLKDMRLYPDYNTLISVDELGVVYMWDLIKYRLIRRFSSEGVEIAISQNHGNVAVHTKPHELCIYSFNGLFYTNLTIDSNKCITRLEFLDFSGIDLGLKRHAYWQEKEVLVVGFLDGSLEVYELVLGKSSQWSLKLLKLLKTGENLRITCIKTQLRLHPFDNGGKLPHDVPKLEIMAGDESGNLFVWR</sequence>
<dbReference type="CDD" id="cd06071">
    <property type="entry name" value="Beach"/>
    <property type="match status" value="1"/>
</dbReference>
<evidence type="ECO:0000259" key="7">
    <source>
        <dbReference type="PROSITE" id="PS50197"/>
    </source>
</evidence>
<dbReference type="SMART" id="SM00320">
    <property type="entry name" value="WD40"/>
    <property type="match status" value="2"/>
</dbReference>
<dbReference type="GO" id="GO:0031267">
    <property type="term" value="F:small GTPase binding"/>
    <property type="evidence" value="ECO:0007669"/>
    <property type="project" value="EnsemblFungi"/>
</dbReference>
<dbReference type="InterPro" id="IPR015943">
    <property type="entry name" value="WD40/YVTN_repeat-like_dom_sf"/>
</dbReference>
<dbReference type="InterPro" id="IPR001680">
    <property type="entry name" value="WD40_rpt"/>
</dbReference>
<dbReference type="GO" id="GO:0009268">
    <property type="term" value="P:response to pH"/>
    <property type="evidence" value="ECO:0007669"/>
    <property type="project" value="EnsemblFungi"/>
</dbReference>
<dbReference type="SMART" id="SM01026">
    <property type="entry name" value="Beach"/>
    <property type="match status" value="1"/>
</dbReference>
<keyword evidence="2" id="KW-0677">Repeat</keyword>
<dbReference type="InterPro" id="IPR000409">
    <property type="entry name" value="BEACH_dom"/>
</dbReference>
<keyword evidence="1 5" id="KW-0853">WD repeat</keyword>
<dbReference type="InterPro" id="IPR036322">
    <property type="entry name" value="WD40_repeat_dom_sf"/>
</dbReference>
<dbReference type="Gene3D" id="1.10.1540.10">
    <property type="entry name" value="BEACH domain"/>
    <property type="match status" value="1"/>
</dbReference>
<name>B2G4N3_ZYGRO</name>
<evidence type="ECO:0000256" key="1">
    <source>
        <dbReference type="ARBA" id="ARBA00022574"/>
    </source>
</evidence>
<dbReference type="GO" id="GO:0006886">
    <property type="term" value="P:intracellular protein transport"/>
    <property type="evidence" value="ECO:0007669"/>
    <property type="project" value="EnsemblFungi"/>
</dbReference>
<feature type="region of interest" description="Disordered" evidence="6">
    <location>
        <begin position="1292"/>
        <end position="1317"/>
    </location>
</feature>
<dbReference type="Pfam" id="PF02138">
    <property type="entry name" value="Beach"/>
    <property type="match status" value="1"/>
</dbReference>
<dbReference type="SUPFAM" id="SSF81837">
    <property type="entry name" value="BEACH domain"/>
    <property type="match status" value="1"/>
</dbReference>
<dbReference type="GO" id="GO:0031505">
    <property type="term" value="P:fungal-type cell wall organization"/>
    <property type="evidence" value="ECO:0007669"/>
    <property type="project" value="EnsemblFungi"/>
</dbReference>
<evidence type="ECO:0000259" key="8">
    <source>
        <dbReference type="PROSITE" id="PS51783"/>
    </source>
</evidence>
<dbReference type="KEGG" id="zro:ZYRO0C12188g"/>
<evidence type="ECO:0000256" key="4">
    <source>
        <dbReference type="ARBA" id="ARBA00073334"/>
    </source>
</evidence>
<dbReference type="InterPro" id="IPR011993">
    <property type="entry name" value="PH-like_dom_sf"/>
</dbReference>
<evidence type="ECO:0000256" key="2">
    <source>
        <dbReference type="ARBA" id="ARBA00022737"/>
    </source>
</evidence>
<evidence type="ECO:0000313" key="9">
    <source>
        <dbReference type="EMBL" id="CAQ43542.1"/>
    </source>
</evidence>
<dbReference type="PANTHER" id="PTHR13743">
    <property type="entry name" value="BEIGE/BEACH-RELATED"/>
    <property type="match status" value="1"/>
</dbReference>
<dbReference type="OMA" id="RAWCSAS"/>
<dbReference type="InterPro" id="IPR023362">
    <property type="entry name" value="PH-BEACH_dom"/>
</dbReference>
<gene>
    <name evidence="9" type="primary">Zr_BPH1</name>
    <name evidence="9" type="ORF">Zrou_8p16</name>
</gene>
<dbReference type="EMBL" id="AM989987">
    <property type="protein sequence ID" value="CAQ43542.1"/>
    <property type="molecule type" value="Genomic_DNA"/>
</dbReference>
<dbReference type="InterPro" id="IPR036372">
    <property type="entry name" value="BEACH_dom_sf"/>
</dbReference>
<dbReference type="PROSITE" id="PS50197">
    <property type="entry name" value="BEACH"/>
    <property type="match status" value="1"/>
</dbReference>
<evidence type="ECO:0000256" key="5">
    <source>
        <dbReference type="PROSITE-ProRule" id="PRU00221"/>
    </source>
</evidence>
<feature type="domain" description="BEACH" evidence="7">
    <location>
        <begin position="1533"/>
        <end position="1827"/>
    </location>
</feature>
<proteinExistence type="predicted"/>
<dbReference type="PROSITE" id="PS50082">
    <property type="entry name" value="WD_REPEATS_2"/>
    <property type="match status" value="1"/>
</dbReference>
<feature type="domain" description="BEACH-type PH" evidence="8">
    <location>
        <begin position="1356"/>
        <end position="1487"/>
    </location>
</feature>
<dbReference type="GO" id="GO:0005829">
    <property type="term" value="C:cytosol"/>
    <property type="evidence" value="ECO:0007669"/>
    <property type="project" value="EnsemblFungi"/>
</dbReference>
<dbReference type="Pfam" id="PF14844">
    <property type="entry name" value="PH_BEACH"/>
    <property type="match status" value="1"/>
</dbReference>
<dbReference type="Gene3D" id="2.30.29.30">
    <property type="entry name" value="Pleckstrin-homology domain (PH domain)/Phosphotyrosine-binding domain (PTB)"/>
    <property type="match status" value="1"/>
</dbReference>
<dbReference type="FunFam" id="1.10.1540.10:FF:000001">
    <property type="entry name" value="neurobeachin isoform X1"/>
    <property type="match status" value="1"/>
</dbReference>
<reference evidence="9" key="1">
    <citation type="submission" date="2008-02" db="EMBL/GenBank/DDBJ databases">
        <title>Zygosaccharomyces rouxii homologs of Saccharomyces cerevisiae chromosome III.</title>
        <authorList>
            <person name="Gordon J.L."/>
            <person name="Wolfe K.H."/>
        </authorList>
    </citation>
    <scope>NUCLEOTIDE SEQUENCE</scope>
    <source>
        <strain evidence="9">CBS 732</strain>
    </source>
</reference>
<dbReference type="CDD" id="cd01201">
    <property type="entry name" value="PH_BEACH"/>
    <property type="match status" value="1"/>
</dbReference>
<organism evidence="9">
    <name type="scientific">Zygosaccharomyces rouxii</name>
    <dbReference type="NCBI Taxonomy" id="4956"/>
    <lineage>
        <taxon>Eukaryota</taxon>
        <taxon>Fungi</taxon>
        <taxon>Dikarya</taxon>
        <taxon>Ascomycota</taxon>
        <taxon>Saccharomycotina</taxon>
        <taxon>Saccharomycetes</taxon>
        <taxon>Saccharomycetales</taxon>
        <taxon>Saccharomycetaceae</taxon>
        <taxon>Zygosaccharomyces</taxon>
    </lineage>
</organism>
<feature type="repeat" description="WD" evidence="5">
    <location>
        <begin position="1960"/>
        <end position="2001"/>
    </location>
</feature>
<feature type="compositionally biased region" description="Basic and acidic residues" evidence="6">
    <location>
        <begin position="1306"/>
        <end position="1315"/>
    </location>
</feature>
<dbReference type="PANTHER" id="PTHR13743:SF123">
    <property type="entry name" value="PROTEIN FAN"/>
    <property type="match status" value="1"/>
</dbReference>
<dbReference type="PROSITE" id="PS51783">
    <property type="entry name" value="PH_BEACH"/>
    <property type="match status" value="1"/>
</dbReference>
<evidence type="ECO:0000256" key="3">
    <source>
        <dbReference type="ARBA" id="ARBA00054699"/>
    </source>
</evidence>
<dbReference type="SUPFAM" id="SSF50978">
    <property type="entry name" value="WD40 repeat-like"/>
    <property type="match status" value="1"/>
</dbReference>
<accession>B2G4N3</accession>
<dbReference type="GO" id="GO:0006897">
    <property type="term" value="P:endocytosis"/>
    <property type="evidence" value="ECO:0007669"/>
    <property type="project" value="EnsemblFungi"/>
</dbReference>
<evidence type="ECO:0000256" key="6">
    <source>
        <dbReference type="SAM" id="MobiDB-lite"/>
    </source>
</evidence>